<dbReference type="EMBL" id="JAMYJR010000059">
    <property type="protein sequence ID" value="MCO8277505.1"/>
    <property type="molecule type" value="Genomic_DNA"/>
</dbReference>
<keyword evidence="1" id="KW-0812">Transmembrane</keyword>
<evidence type="ECO:0000313" key="3">
    <source>
        <dbReference type="Proteomes" id="UP001523369"/>
    </source>
</evidence>
<dbReference type="Pfam" id="PF05108">
    <property type="entry name" value="T7SS_ESX1_EccB"/>
    <property type="match status" value="1"/>
</dbReference>
<dbReference type="Gene3D" id="3.30.2390.20">
    <property type="entry name" value="Type VII secretion system EccB, repeat 1 domain"/>
    <property type="match status" value="1"/>
</dbReference>
<protein>
    <submittedName>
        <fullName evidence="2">Type VII secretion protein EccB</fullName>
    </submittedName>
</protein>
<proteinExistence type="predicted"/>
<dbReference type="InterPro" id="IPR007795">
    <property type="entry name" value="T7SS_EccB"/>
</dbReference>
<accession>A0ABT1E2Y6</accession>
<sequence length="462" mass="47621">MPSRQDQLHSYQYANQRVVAALISQDPDPARSPMRRAGMTALVSLLIAAIAVGAVSIYGILTGNSNTSARDSSVILQEKGTGAQFVFLKSDNQLHPVINYSSALLLAEGTPPSVRSLSPKRLAEVPLGPALGIPDAPDSLPSRSALLGGPWSVCTERLDSELRSTVLVGTIPTGGRLSVAAREALLVKAPNGRVSLVEGNRRFAIPAGAELRTQRVLGWAAQTPWPVTTAWINAIPSGPDLAPPRLPGVGGRSPVPGLEIGQLVTDAGQTQFAVLLADGVAAVTELQARLLQAVPGASAPRAVSNFVDLQPSQTKITDAGEPGALPPTVPALAEGTPQRACITVPVRDQKRDGIRIDPTVPSGTAVRASADADQAKADVVFVPRGQGALAVSVTGPNAPESTGAVGVITDTGTMYPLASRDLLGKLGYGKAKPAAVPGEVLSLLPTGPTLDPARAQQIVTAE</sequence>
<reference evidence="2 3" key="1">
    <citation type="submission" date="2022-06" db="EMBL/GenBank/DDBJ databases">
        <title>New Species of the Genus Actinoplanes, ActinopZanes ferrugineus.</title>
        <authorList>
            <person name="Ding P."/>
        </authorList>
    </citation>
    <scope>NUCLEOTIDE SEQUENCE [LARGE SCALE GENOMIC DNA]</scope>
    <source>
        <strain evidence="2 3">TRM88003</strain>
    </source>
</reference>
<dbReference type="InterPro" id="IPR044857">
    <property type="entry name" value="T7SS_EccB_R1"/>
</dbReference>
<dbReference type="Proteomes" id="UP001523369">
    <property type="component" value="Unassembled WGS sequence"/>
</dbReference>
<feature type="transmembrane region" description="Helical" evidence="1">
    <location>
        <begin position="41"/>
        <end position="61"/>
    </location>
</feature>
<evidence type="ECO:0000313" key="2">
    <source>
        <dbReference type="EMBL" id="MCO8277505.1"/>
    </source>
</evidence>
<keyword evidence="1" id="KW-0472">Membrane</keyword>
<organism evidence="2 3">
    <name type="scientific">Paractinoplanes aksuensis</name>
    <dbReference type="NCBI Taxonomy" id="2939490"/>
    <lineage>
        <taxon>Bacteria</taxon>
        <taxon>Bacillati</taxon>
        <taxon>Actinomycetota</taxon>
        <taxon>Actinomycetes</taxon>
        <taxon>Micromonosporales</taxon>
        <taxon>Micromonosporaceae</taxon>
        <taxon>Paractinoplanes</taxon>
    </lineage>
</organism>
<comment type="caution">
    <text evidence="2">The sequence shown here is derived from an EMBL/GenBank/DDBJ whole genome shotgun (WGS) entry which is preliminary data.</text>
</comment>
<keyword evidence="1" id="KW-1133">Transmembrane helix</keyword>
<dbReference type="PANTHER" id="PTHR40765">
    <property type="entry name" value="ESX-2 SECRETION SYSTEM ATPASE ECCB2"/>
    <property type="match status" value="1"/>
</dbReference>
<dbReference type="NCBIfam" id="TIGR03919">
    <property type="entry name" value="T7SS_EccB"/>
    <property type="match status" value="1"/>
</dbReference>
<name>A0ABT1E2Y6_9ACTN</name>
<evidence type="ECO:0000256" key="1">
    <source>
        <dbReference type="SAM" id="Phobius"/>
    </source>
</evidence>
<gene>
    <name evidence="2" type="primary">eccB</name>
    <name evidence="2" type="ORF">M1L60_43700</name>
</gene>
<keyword evidence="3" id="KW-1185">Reference proteome</keyword>
<dbReference type="PANTHER" id="PTHR40765:SF2">
    <property type="entry name" value="ESX-2 SECRETION SYSTEM ATPASE ECCB2"/>
    <property type="match status" value="1"/>
</dbReference>
<dbReference type="RefSeq" id="WP_253243517.1">
    <property type="nucleotide sequence ID" value="NZ_JAMYJR010000059.1"/>
</dbReference>